<keyword evidence="5" id="KW-1185">Reference proteome</keyword>
<dbReference type="Pfam" id="PF01648">
    <property type="entry name" value="ACPS"/>
    <property type="match status" value="1"/>
</dbReference>
<evidence type="ECO:0000313" key="5">
    <source>
        <dbReference type="Proteomes" id="UP001597542"/>
    </source>
</evidence>
<proteinExistence type="predicted"/>
<name>A0ABW5I721_9PSEU</name>
<dbReference type="EMBL" id="JBHUKQ010000015">
    <property type="protein sequence ID" value="MFD2484342.1"/>
    <property type="molecule type" value="Genomic_DNA"/>
</dbReference>
<dbReference type="PRINTS" id="PR01399">
    <property type="entry name" value="ENTSNTHTASED"/>
</dbReference>
<dbReference type="Pfam" id="PF17837">
    <property type="entry name" value="4PPT_N"/>
    <property type="match status" value="1"/>
</dbReference>
<evidence type="ECO:0000259" key="3">
    <source>
        <dbReference type="Pfam" id="PF17837"/>
    </source>
</evidence>
<dbReference type="InterPro" id="IPR008278">
    <property type="entry name" value="4-PPantetheinyl_Trfase_dom"/>
</dbReference>
<accession>A0ABW5I721</accession>
<evidence type="ECO:0000313" key="4">
    <source>
        <dbReference type="EMBL" id="MFD2484342.1"/>
    </source>
</evidence>
<protein>
    <submittedName>
        <fullName evidence="4">4'-phosphopantetheinyl transferase</fullName>
    </submittedName>
</protein>
<dbReference type="PANTHER" id="PTHR38096:SF1">
    <property type="entry name" value="ENTEROBACTIN SYNTHASE COMPONENT D"/>
    <property type="match status" value="1"/>
</dbReference>
<dbReference type="SUPFAM" id="SSF56214">
    <property type="entry name" value="4'-phosphopantetheinyl transferase"/>
    <property type="match status" value="1"/>
</dbReference>
<evidence type="ECO:0000259" key="2">
    <source>
        <dbReference type="Pfam" id="PF01648"/>
    </source>
</evidence>
<feature type="domain" description="4'-phosphopantetheinyl transferase N-terminal" evidence="3">
    <location>
        <begin position="39"/>
        <end position="95"/>
    </location>
</feature>
<dbReference type="InterPro" id="IPR041354">
    <property type="entry name" value="4PPT_N"/>
</dbReference>
<dbReference type="Proteomes" id="UP001597542">
    <property type="component" value="Unassembled WGS sequence"/>
</dbReference>
<dbReference type="Gene3D" id="3.90.470.20">
    <property type="entry name" value="4'-phosphopantetheinyl transferase domain"/>
    <property type="match status" value="1"/>
</dbReference>
<dbReference type="PANTHER" id="PTHR38096">
    <property type="entry name" value="ENTEROBACTIN SYNTHASE COMPONENT D"/>
    <property type="match status" value="1"/>
</dbReference>
<dbReference type="InterPro" id="IPR037143">
    <property type="entry name" value="4-PPantetheinyl_Trfase_dom_sf"/>
</dbReference>
<dbReference type="InterPro" id="IPR003542">
    <property type="entry name" value="Enbac_synth_compD-like"/>
</dbReference>
<dbReference type="GO" id="GO:0016740">
    <property type="term" value="F:transferase activity"/>
    <property type="evidence" value="ECO:0007669"/>
    <property type="project" value="UniProtKB-KW"/>
</dbReference>
<organism evidence="4 5">
    <name type="scientific">Amycolatopsis albidoflavus</name>
    <dbReference type="NCBI Taxonomy" id="102226"/>
    <lineage>
        <taxon>Bacteria</taxon>
        <taxon>Bacillati</taxon>
        <taxon>Actinomycetota</taxon>
        <taxon>Actinomycetes</taxon>
        <taxon>Pseudonocardiales</taxon>
        <taxon>Pseudonocardiaceae</taxon>
        <taxon>Amycolatopsis</taxon>
    </lineage>
</organism>
<reference evidence="5" key="1">
    <citation type="journal article" date="2019" name="Int. J. Syst. Evol. Microbiol.">
        <title>The Global Catalogue of Microorganisms (GCM) 10K type strain sequencing project: providing services to taxonomists for standard genome sequencing and annotation.</title>
        <authorList>
            <consortium name="The Broad Institute Genomics Platform"/>
            <consortium name="The Broad Institute Genome Sequencing Center for Infectious Disease"/>
            <person name="Wu L."/>
            <person name="Ma J."/>
        </authorList>
    </citation>
    <scope>NUCLEOTIDE SEQUENCE [LARGE SCALE GENOMIC DNA]</scope>
    <source>
        <strain evidence="5">CGMCC 4.7638</strain>
    </source>
</reference>
<keyword evidence="1 4" id="KW-0808">Transferase</keyword>
<sequence length="213" mass="22932">MIEHVLPAAVAGAETTADVDPSTSDFPELGALEPRTRRPRLAEFATGRSCARAALRALGAPAGPVGRGPHREPRWPPGIVGSITHCPGYRAAAVARACRVRAVGIDAEPHRPLSPRMFARITSAAERRELAALPATRVHVDRIVFSAKESVYKAWFPMTGSDLGFTDVHLSLDPIRRRFVVELPAPFAPVRGRYAVDRGRIVTAVAVPADGLR</sequence>
<feature type="domain" description="4'-phosphopantetheinyl transferase" evidence="2">
    <location>
        <begin position="102"/>
        <end position="181"/>
    </location>
</feature>
<gene>
    <name evidence="4" type="ORF">ACFSUT_28980</name>
</gene>
<comment type="caution">
    <text evidence="4">The sequence shown here is derived from an EMBL/GenBank/DDBJ whole genome shotgun (WGS) entry which is preliminary data.</text>
</comment>
<evidence type="ECO:0000256" key="1">
    <source>
        <dbReference type="ARBA" id="ARBA00022679"/>
    </source>
</evidence>
<dbReference type="RefSeq" id="WP_344274826.1">
    <property type="nucleotide sequence ID" value="NZ_BAAAHV010000012.1"/>
</dbReference>